<protein>
    <submittedName>
        <fullName evidence="2">DUF5367 domain-containing protein</fullName>
    </submittedName>
</protein>
<dbReference type="Pfam" id="PF17329">
    <property type="entry name" value="DUF5367"/>
    <property type="match status" value="1"/>
</dbReference>
<sequence>MFFLVWGFLVWLGATAVFRFFGQFFFSLEQPLLLVAAYVVVIPLILSLTYPVYRYKKLERRERQKAAVFIALPGMAFDVVVLLFFANIFVNLDPEMDRMFASWLLWAYSAILLTGLVPRKRNVTKGY</sequence>
<reference evidence="2 3" key="1">
    <citation type="submission" date="2024-01" db="EMBL/GenBank/DDBJ databases">
        <title>Culturomics analysis of mouse respiratory tract.</title>
        <authorList>
            <person name="Phillips A.M."/>
            <person name="Collette N.M."/>
            <person name="Mageeney C.M."/>
            <person name="Sinha A."/>
            <person name="Hern K.E."/>
            <person name="Arkin A.P."/>
            <person name="Williams K.P."/>
            <person name="Branda S."/>
        </authorList>
    </citation>
    <scope>NUCLEOTIDE SEQUENCE [LARGE SCALE GENOMIC DNA]</scope>
    <source>
        <strain evidence="2 3">CP20</strain>
    </source>
</reference>
<dbReference type="RefSeq" id="WP_338465279.1">
    <property type="nucleotide sequence ID" value="NZ_CP144921.1"/>
</dbReference>
<dbReference type="EMBL" id="CP144921">
    <property type="protein sequence ID" value="WWA31146.1"/>
    <property type="molecule type" value="Genomic_DNA"/>
</dbReference>
<name>A0ABZ2CZ33_9BACI</name>
<keyword evidence="1" id="KW-0472">Membrane</keyword>
<evidence type="ECO:0000256" key="1">
    <source>
        <dbReference type="SAM" id="Phobius"/>
    </source>
</evidence>
<keyword evidence="1" id="KW-1133">Transmembrane helix</keyword>
<keyword evidence="3" id="KW-1185">Reference proteome</keyword>
<organism evidence="2 3">
    <name type="scientific">Shouchella rhizosphaerae</name>
    <dbReference type="NCBI Taxonomy" id="866786"/>
    <lineage>
        <taxon>Bacteria</taxon>
        <taxon>Bacillati</taxon>
        <taxon>Bacillota</taxon>
        <taxon>Bacilli</taxon>
        <taxon>Bacillales</taxon>
        <taxon>Bacillaceae</taxon>
        <taxon>Shouchella</taxon>
    </lineage>
</organism>
<gene>
    <name evidence="2" type="ORF">V5G21_04920</name>
</gene>
<evidence type="ECO:0000313" key="3">
    <source>
        <dbReference type="Proteomes" id="UP001341136"/>
    </source>
</evidence>
<dbReference type="Proteomes" id="UP001341136">
    <property type="component" value="Chromosome"/>
</dbReference>
<feature type="transmembrane region" description="Helical" evidence="1">
    <location>
        <begin position="32"/>
        <end position="53"/>
    </location>
</feature>
<keyword evidence="1" id="KW-0812">Transmembrane</keyword>
<feature type="transmembrane region" description="Helical" evidence="1">
    <location>
        <begin position="65"/>
        <end position="88"/>
    </location>
</feature>
<evidence type="ECO:0000313" key="2">
    <source>
        <dbReference type="EMBL" id="WWA31146.1"/>
    </source>
</evidence>
<proteinExistence type="predicted"/>
<feature type="transmembrane region" description="Helical" evidence="1">
    <location>
        <begin position="100"/>
        <end position="117"/>
    </location>
</feature>
<dbReference type="InterPro" id="IPR020509">
    <property type="entry name" value="Uncharacterised_YnzE"/>
</dbReference>
<accession>A0ABZ2CZ33</accession>